<evidence type="ECO:0000313" key="3">
    <source>
        <dbReference type="EMBL" id="RGL09887.1"/>
    </source>
</evidence>
<feature type="transmembrane region" description="Helical" evidence="2">
    <location>
        <begin position="133"/>
        <end position="154"/>
    </location>
</feature>
<feature type="transmembrane region" description="Helical" evidence="2">
    <location>
        <begin position="166"/>
        <end position="191"/>
    </location>
</feature>
<keyword evidence="2" id="KW-1133">Transmembrane helix</keyword>
<protein>
    <submittedName>
        <fullName evidence="3">Uncharacterized protein</fullName>
    </submittedName>
</protein>
<feature type="region of interest" description="Disordered" evidence="1">
    <location>
        <begin position="252"/>
        <end position="294"/>
    </location>
</feature>
<evidence type="ECO:0000256" key="2">
    <source>
        <dbReference type="SAM" id="Phobius"/>
    </source>
</evidence>
<evidence type="ECO:0000313" key="4">
    <source>
        <dbReference type="Proteomes" id="UP000260943"/>
    </source>
</evidence>
<comment type="caution">
    <text evidence="3">The sequence shown here is derived from an EMBL/GenBank/DDBJ whole genome shotgun (WGS) entry which is preliminary data.</text>
</comment>
<feature type="transmembrane region" description="Helical" evidence="2">
    <location>
        <begin position="103"/>
        <end position="126"/>
    </location>
</feature>
<accession>A0A3E4QS23</accession>
<proteinExistence type="predicted"/>
<reference evidence="3 4" key="1">
    <citation type="submission" date="2018-08" db="EMBL/GenBank/DDBJ databases">
        <title>A genome reference for cultivated species of the human gut microbiota.</title>
        <authorList>
            <person name="Zou Y."/>
            <person name="Xue W."/>
            <person name="Luo G."/>
        </authorList>
    </citation>
    <scope>NUCLEOTIDE SEQUENCE [LARGE SCALE GENOMIC DNA]</scope>
    <source>
        <strain evidence="3 4">TF08-14</strain>
    </source>
</reference>
<sequence>MDIFESPAVDVDEATVVNDIEPDESGSAAPAVAAGVGVAGAVADDARVDAPHMALAGVLRTLFCVLCWFMLAAAVVYLGVAGMNYALISAAQIPEELRGTKILLIYSAVQAVLFAAAGVMGLVGIARTDNQRYLRLAPCAPAVLAIAAEATQMFNMGDHILDNRFIFGANFFFGILAILAVALAAAGLYLFGKHDDGRMPRYGAIVTFDTDPVAVSQTPLPAASADVDPLHGSAQGLMQDAALDDEAEALPALGGMGASDVEPDVADEDAADEAAGGGYEDDDEEVASPHGAHF</sequence>
<dbReference type="AlphaFoldDB" id="A0A3E4QS23"/>
<evidence type="ECO:0000256" key="1">
    <source>
        <dbReference type="SAM" id="MobiDB-lite"/>
    </source>
</evidence>
<dbReference type="RefSeq" id="WP_117679726.1">
    <property type="nucleotide sequence ID" value="NZ_CAJJKC010000006.1"/>
</dbReference>
<keyword evidence="2" id="KW-0472">Membrane</keyword>
<feature type="transmembrane region" description="Helical" evidence="2">
    <location>
        <begin position="62"/>
        <end position="83"/>
    </location>
</feature>
<name>A0A3E4QS23_9ACTN</name>
<gene>
    <name evidence="3" type="ORF">DXC81_06640</name>
</gene>
<organism evidence="3 4">
    <name type="scientific">Collinsella tanakaei</name>
    <dbReference type="NCBI Taxonomy" id="626935"/>
    <lineage>
        <taxon>Bacteria</taxon>
        <taxon>Bacillati</taxon>
        <taxon>Actinomycetota</taxon>
        <taxon>Coriobacteriia</taxon>
        <taxon>Coriobacteriales</taxon>
        <taxon>Coriobacteriaceae</taxon>
        <taxon>Collinsella</taxon>
    </lineage>
</organism>
<dbReference type="Proteomes" id="UP000260943">
    <property type="component" value="Unassembled WGS sequence"/>
</dbReference>
<feature type="compositionally biased region" description="Acidic residues" evidence="1">
    <location>
        <begin position="261"/>
        <end position="272"/>
    </location>
</feature>
<keyword evidence="2" id="KW-0812">Transmembrane</keyword>
<dbReference type="EMBL" id="QSRJ01000007">
    <property type="protein sequence ID" value="RGL09887.1"/>
    <property type="molecule type" value="Genomic_DNA"/>
</dbReference>